<organism evidence="5 6">
    <name type="scientific">Paenibacillus gyeongsangnamensis</name>
    <dbReference type="NCBI Taxonomy" id="3388067"/>
    <lineage>
        <taxon>Bacteria</taxon>
        <taxon>Bacillati</taxon>
        <taxon>Bacillota</taxon>
        <taxon>Bacilli</taxon>
        <taxon>Bacillales</taxon>
        <taxon>Paenibacillaceae</taxon>
        <taxon>Paenibacillus</taxon>
    </lineage>
</organism>
<feature type="domain" description="Glycosyltransferase 2-like" evidence="4">
    <location>
        <begin position="17"/>
        <end position="125"/>
    </location>
</feature>
<dbReference type="Pfam" id="PF00535">
    <property type="entry name" value="Glycos_transf_2"/>
    <property type="match status" value="1"/>
</dbReference>
<keyword evidence="2" id="KW-0328">Glycosyltransferase</keyword>
<protein>
    <submittedName>
        <fullName evidence="5">Glycosyltransferase family 2 protein</fullName>
    </submittedName>
</protein>
<keyword evidence="6" id="KW-1185">Reference proteome</keyword>
<keyword evidence="3" id="KW-0808">Transferase</keyword>
<evidence type="ECO:0000256" key="2">
    <source>
        <dbReference type="ARBA" id="ARBA00022676"/>
    </source>
</evidence>
<dbReference type="Gene3D" id="3.90.550.10">
    <property type="entry name" value="Spore Coat Polysaccharide Biosynthesis Protein SpsA, Chain A"/>
    <property type="match status" value="1"/>
</dbReference>
<dbReference type="CDD" id="cd04179">
    <property type="entry name" value="DPM_DPG-synthase_like"/>
    <property type="match status" value="1"/>
</dbReference>
<dbReference type="PANTHER" id="PTHR43398:SF1">
    <property type="entry name" value="DOLICHOL-PHOSPHATE MANNOSYLTRANSFERASE SUBUNIT 1"/>
    <property type="match status" value="1"/>
</dbReference>
<dbReference type="SUPFAM" id="SSF53448">
    <property type="entry name" value="Nucleotide-diphospho-sugar transferases"/>
    <property type="match status" value="1"/>
</dbReference>
<accession>A0ABT4Q9T2</accession>
<evidence type="ECO:0000313" key="6">
    <source>
        <dbReference type="Proteomes" id="UP001527882"/>
    </source>
</evidence>
<dbReference type="RefSeq" id="WP_269882100.1">
    <property type="nucleotide sequence ID" value="NZ_JAQAGZ010000008.1"/>
</dbReference>
<evidence type="ECO:0000256" key="3">
    <source>
        <dbReference type="ARBA" id="ARBA00022679"/>
    </source>
</evidence>
<dbReference type="InterPro" id="IPR001173">
    <property type="entry name" value="Glyco_trans_2-like"/>
</dbReference>
<comment type="caution">
    <text evidence="5">The sequence shown here is derived from an EMBL/GenBank/DDBJ whole genome shotgun (WGS) entry which is preliminary data.</text>
</comment>
<dbReference type="InterPro" id="IPR039528">
    <property type="entry name" value="DPM1-like"/>
</dbReference>
<reference evidence="5 6" key="1">
    <citation type="submission" date="2022-12" db="EMBL/GenBank/DDBJ databases">
        <title>Draft genome sequence of Paenibacillus sp. dW9.</title>
        <authorList>
            <person name="Choi E.-W."/>
            <person name="Kim D.-U."/>
        </authorList>
    </citation>
    <scope>NUCLEOTIDE SEQUENCE [LARGE SCALE GENOMIC DNA]</scope>
    <source>
        <strain evidence="6">dW9</strain>
    </source>
</reference>
<evidence type="ECO:0000256" key="1">
    <source>
        <dbReference type="ARBA" id="ARBA00006739"/>
    </source>
</evidence>
<dbReference type="EMBL" id="JAQAGZ010000008">
    <property type="protein sequence ID" value="MCZ8513584.1"/>
    <property type="molecule type" value="Genomic_DNA"/>
</dbReference>
<comment type="similarity">
    <text evidence="1">Belongs to the glycosyltransferase 2 family.</text>
</comment>
<name>A0ABT4Q9T2_9BACL</name>
<evidence type="ECO:0000313" key="5">
    <source>
        <dbReference type="EMBL" id="MCZ8513584.1"/>
    </source>
</evidence>
<dbReference type="PANTHER" id="PTHR43398">
    <property type="entry name" value="DOLICHOL-PHOSPHATE MANNOSYLTRANSFERASE SUBUNIT 1"/>
    <property type="match status" value="1"/>
</dbReference>
<gene>
    <name evidence="5" type="ORF">O9H85_14300</name>
</gene>
<dbReference type="InterPro" id="IPR029044">
    <property type="entry name" value="Nucleotide-diphossugar_trans"/>
</dbReference>
<sequence>MQSQNTFAVKRHGTKVSVIIPVMNERGTLPDIIREVKKLKPANPEIIVVVNGSTDGSKEAAQSMGVKVIHFKSPLGHDVGRSVGARHATGDILLFMDGDMVIPAHELQSFIRAVRRGVDVALNRYLGKVTESQVHPVVLAKHALNVVLGRPDLHGASMTTVPHAISRKALSIIGPEHLAVPPIAHAAAILEGLRVEAVHMVNVGQLNRFRVRKPGRLGTHQLRNLIIGDHVEAIHWLTQKTDDRARYTDLWRNRNAVR</sequence>
<proteinExistence type="inferred from homology"/>
<evidence type="ECO:0000259" key="4">
    <source>
        <dbReference type="Pfam" id="PF00535"/>
    </source>
</evidence>
<dbReference type="Proteomes" id="UP001527882">
    <property type="component" value="Unassembled WGS sequence"/>
</dbReference>